<protein>
    <submittedName>
        <fullName evidence="1">Uncharacterized protein</fullName>
    </submittedName>
</protein>
<reference evidence="1 2" key="1">
    <citation type="submission" date="2024-08" db="EMBL/GenBank/DDBJ databases">
        <title>Insights into the chromosomal genome structure of Flemingia macrophylla.</title>
        <authorList>
            <person name="Ding Y."/>
            <person name="Zhao Y."/>
            <person name="Bi W."/>
            <person name="Wu M."/>
            <person name="Zhao G."/>
            <person name="Gong Y."/>
            <person name="Li W."/>
            <person name="Zhang P."/>
        </authorList>
    </citation>
    <scope>NUCLEOTIDE SEQUENCE [LARGE SCALE GENOMIC DNA]</scope>
    <source>
        <strain evidence="1">DYQJB</strain>
        <tissue evidence="1">Leaf</tissue>
    </source>
</reference>
<evidence type="ECO:0000313" key="1">
    <source>
        <dbReference type="EMBL" id="KAL2337191.1"/>
    </source>
</evidence>
<dbReference type="PANTHER" id="PTHR13500">
    <property type="entry name" value="NUCLEOLAR PRERIBOSOMAL-ASSOCIATED PROTEIN 1"/>
    <property type="match status" value="1"/>
</dbReference>
<comment type="caution">
    <text evidence="1">The sequence shown here is derived from an EMBL/GenBank/DDBJ whole genome shotgun (WGS) entry which is preliminary data.</text>
</comment>
<dbReference type="Proteomes" id="UP001603857">
    <property type="component" value="Unassembled WGS sequence"/>
</dbReference>
<sequence length="168" mass="19366">MRRHYIMTSRTPKGYMIALLNRKVMMPMDMTRSHYSRSPATCIYSSRNFNFTDYLNPVWNEYHLNIHQEAKLKELLHRLTSPEIKLCSDAAKEFARLLKSETGGDLLREYVHGSPNCSELLEALKLRKDQKGMHYVFDLISVILSHGEVPADPIGVPTRKTTHACSNE</sequence>
<dbReference type="EMBL" id="JBGMDY010000004">
    <property type="protein sequence ID" value="KAL2337191.1"/>
    <property type="molecule type" value="Genomic_DNA"/>
</dbReference>
<gene>
    <name evidence="1" type="ORF">Fmac_011637</name>
</gene>
<dbReference type="InterPro" id="IPR039844">
    <property type="entry name" value="URB1"/>
</dbReference>
<organism evidence="1 2">
    <name type="scientific">Flemingia macrophylla</name>
    <dbReference type="NCBI Taxonomy" id="520843"/>
    <lineage>
        <taxon>Eukaryota</taxon>
        <taxon>Viridiplantae</taxon>
        <taxon>Streptophyta</taxon>
        <taxon>Embryophyta</taxon>
        <taxon>Tracheophyta</taxon>
        <taxon>Spermatophyta</taxon>
        <taxon>Magnoliopsida</taxon>
        <taxon>eudicotyledons</taxon>
        <taxon>Gunneridae</taxon>
        <taxon>Pentapetalae</taxon>
        <taxon>rosids</taxon>
        <taxon>fabids</taxon>
        <taxon>Fabales</taxon>
        <taxon>Fabaceae</taxon>
        <taxon>Papilionoideae</taxon>
        <taxon>50 kb inversion clade</taxon>
        <taxon>NPAAA clade</taxon>
        <taxon>indigoferoid/millettioid clade</taxon>
        <taxon>Phaseoleae</taxon>
        <taxon>Flemingia</taxon>
    </lineage>
</organism>
<name>A0ABD1MMZ8_9FABA</name>
<accession>A0ABD1MMZ8</accession>
<keyword evidence="2" id="KW-1185">Reference proteome</keyword>
<dbReference type="AlphaFoldDB" id="A0ABD1MMZ8"/>
<proteinExistence type="predicted"/>
<dbReference type="PANTHER" id="PTHR13500:SF0">
    <property type="entry name" value="NUCLEOLAR PRE-RIBOSOMAL-ASSOCIATED PROTEIN 1"/>
    <property type="match status" value="1"/>
</dbReference>
<evidence type="ECO:0000313" key="2">
    <source>
        <dbReference type="Proteomes" id="UP001603857"/>
    </source>
</evidence>